<dbReference type="Proteomes" id="UP001194468">
    <property type="component" value="Unassembled WGS sequence"/>
</dbReference>
<proteinExistence type="predicted"/>
<evidence type="ECO:0008006" key="4">
    <source>
        <dbReference type="Google" id="ProtNLM"/>
    </source>
</evidence>
<gene>
    <name evidence="2" type="ORF">L210DRAFT_2457607</name>
</gene>
<comment type="caution">
    <text evidence="2">The sequence shown here is derived from an EMBL/GenBank/DDBJ whole genome shotgun (WGS) entry which is preliminary data.</text>
</comment>
<feature type="chain" id="PRO_5042084231" description="Secreted protein" evidence="1">
    <location>
        <begin position="20"/>
        <end position="134"/>
    </location>
</feature>
<evidence type="ECO:0000256" key="1">
    <source>
        <dbReference type="SAM" id="SignalP"/>
    </source>
</evidence>
<reference evidence="2" key="1">
    <citation type="submission" date="2019-10" db="EMBL/GenBank/DDBJ databases">
        <authorList>
            <consortium name="DOE Joint Genome Institute"/>
            <person name="Kuo A."/>
            <person name="Miyauchi S."/>
            <person name="Kiss E."/>
            <person name="Drula E."/>
            <person name="Kohler A."/>
            <person name="Sanchez-Garcia M."/>
            <person name="Andreopoulos B."/>
            <person name="Barry K.W."/>
            <person name="Bonito G."/>
            <person name="Buee M."/>
            <person name="Carver A."/>
            <person name="Chen C."/>
            <person name="Cichocki N."/>
            <person name="Clum A."/>
            <person name="Culley D."/>
            <person name="Crous P.W."/>
            <person name="Fauchery L."/>
            <person name="Girlanda M."/>
            <person name="Hayes R."/>
            <person name="Keri Z."/>
            <person name="LaButti K."/>
            <person name="Lipzen A."/>
            <person name="Lombard V."/>
            <person name="Magnuson J."/>
            <person name="Maillard F."/>
            <person name="Morin E."/>
            <person name="Murat C."/>
            <person name="Nolan M."/>
            <person name="Ohm R."/>
            <person name="Pangilinan J."/>
            <person name="Pereira M."/>
            <person name="Perotto S."/>
            <person name="Peter M."/>
            <person name="Riley R."/>
            <person name="Sitrit Y."/>
            <person name="Stielow B."/>
            <person name="Szollosi G."/>
            <person name="Zifcakova L."/>
            <person name="Stursova M."/>
            <person name="Spatafora J.W."/>
            <person name="Tedersoo L."/>
            <person name="Vaario L.-M."/>
            <person name="Yamada A."/>
            <person name="Yan M."/>
            <person name="Wang P."/>
            <person name="Xu J."/>
            <person name="Bruns T."/>
            <person name="Baldrian P."/>
            <person name="Vilgalys R."/>
            <person name="Henrissat B."/>
            <person name="Grigoriev I.V."/>
            <person name="Hibbett D."/>
            <person name="Nagy L.G."/>
            <person name="Martin F.M."/>
        </authorList>
    </citation>
    <scope>NUCLEOTIDE SEQUENCE</scope>
    <source>
        <strain evidence="2">BED1</strain>
    </source>
</reference>
<sequence>MLFSRILVGVHPIWGLAHACTPRLRQRNRHHKLVHTVTSTHSVSLGLHPVSVDMALSVPWECLPSLNDFESDTTGPHCADLLRCIPPSAQLRRRHGYHRPNSGVRSHSFRRPCTSLQISQACLSYKSRDSHSST</sequence>
<reference evidence="2" key="2">
    <citation type="journal article" date="2020" name="Nat. Commun.">
        <title>Large-scale genome sequencing of mycorrhizal fungi provides insights into the early evolution of symbiotic traits.</title>
        <authorList>
            <person name="Miyauchi S."/>
            <person name="Kiss E."/>
            <person name="Kuo A."/>
            <person name="Drula E."/>
            <person name="Kohler A."/>
            <person name="Sanchez-Garcia M."/>
            <person name="Morin E."/>
            <person name="Andreopoulos B."/>
            <person name="Barry K.W."/>
            <person name="Bonito G."/>
            <person name="Buee M."/>
            <person name="Carver A."/>
            <person name="Chen C."/>
            <person name="Cichocki N."/>
            <person name="Clum A."/>
            <person name="Culley D."/>
            <person name="Crous P.W."/>
            <person name="Fauchery L."/>
            <person name="Girlanda M."/>
            <person name="Hayes R.D."/>
            <person name="Keri Z."/>
            <person name="LaButti K."/>
            <person name="Lipzen A."/>
            <person name="Lombard V."/>
            <person name="Magnuson J."/>
            <person name="Maillard F."/>
            <person name="Murat C."/>
            <person name="Nolan M."/>
            <person name="Ohm R.A."/>
            <person name="Pangilinan J."/>
            <person name="Pereira M.F."/>
            <person name="Perotto S."/>
            <person name="Peter M."/>
            <person name="Pfister S."/>
            <person name="Riley R."/>
            <person name="Sitrit Y."/>
            <person name="Stielow J.B."/>
            <person name="Szollosi G."/>
            <person name="Zifcakova L."/>
            <person name="Stursova M."/>
            <person name="Spatafora J.W."/>
            <person name="Tedersoo L."/>
            <person name="Vaario L.M."/>
            <person name="Yamada A."/>
            <person name="Yan M."/>
            <person name="Wang P."/>
            <person name="Xu J."/>
            <person name="Bruns T."/>
            <person name="Baldrian P."/>
            <person name="Vilgalys R."/>
            <person name="Dunand C."/>
            <person name="Henrissat B."/>
            <person name="Grigoriev I.V."/>
            <person name="Hibbett D."/>
            <person name="Nagy L.G."/>
            <person name="Martin F.M."/>
        </authorList>
    </citation>
    <scope>NUCLEOTIDE SEQUENCE</scope>
    <source>
        <strain evidence="2">BED1</strain>
    </source>
</reference>
<dbReference type="EMBL" id="WHUW01000021">
    <property type="protein sequence ID" value="KAF8436544.1"/>
    <property type="molecule type" value="Genomic_DNA"/>
</dbReference>
<accession>A0AAD4BPX7</accession>
<keyword evidence="3" id="KW-1185">Reference proteome</keyword>
<dbReference type="AlphaFoldDB" id="A0AAD4BPX7"/>
<name>A0AAD4BPX7_BOLED</name>
<evidence type="ECO:0000313" key="3">
    <source>
        <dbReference type="Proteomes" id="UP001194468"/>
    </source>
</evidence>
<organism evidence="2 3">
    <name type="scientific">Boletus edulis BED1</name>
    <dbReference type="NCBI Taxonomy" id="1328754"/>
    <lineage>
        <taxon>Eukaryota</taxon>
        <taxon>Fungi</taxon>
        <taxon>Dikarya</taxon>
        <taxon>Basidiomycota</taxon>
        <taxon>Agaricomycotina</taxon>
        <taxon>Agaricomycetes</taxon>
        <taxon>Agaricomycetidae</taxon>
        <taxon>Boletales</taxon>
        <taxon>Boletineae</taxon>
        <taxon>Boletaceae</taxon>
        <taxon>Boletoideae</taxon>
        <taxon>Boletus</taxon>
    </lineage>
</organism>
<protein>
    <recommendedName>
        <fullName evidence="4">Secreted protein</fullName>
    </recommendedName>
</protein>
<evidence type="ECO:0000313" key="2">
    <source>
        <dbReference type="EMBL" id="KAF8436544.1"/>
    </source>
</evidence>
<keyword evidence="1" id="KW-0732">Signal</keyword>
<feature type="signal peptide" evidence="1">
    <location>
        <begin position="1"/>
        <end position="19"/>
    </location>
</feature>